<dbReference type="InterPro" id="IPR036515">
    <property type="entry name" value="Transposase_17_sf"/>
</dbReference>
<accession>A0A0R0CZY6</accession>
<dbReference type="RefSeq" id="WP_057507945.1">
    <property type="nucleotide sequence ID" value="NZ_LDJK01000022.1"/>
</dbReference>
<dbReference type="PANTHER" id="PTHR36966">
    <property type="entry name" value="REP-ASSOCIATED TYROSINE TRANSPOSASE"/>
    <property type="match status" value="1"/>
</dbReference>
<comment type="caution">
    <text evidence="2">The sequence shown here is derived from an EMBL/GenBank/DDBJ whole genome shotgun (WGS) entry which is preliminary data.</text>
</comment>
<reference evidence="2 3" key="1">
    <citation type="submission" date="2015-05" db="EMBL/GenBank/DDBJ databases">
        <title>Genome sequencing and analysis of members of genus Stenotrophomonas.</title>
        <authorList>
            <person name="Patil P.P."/>
            <person name="Midha S."/>
            <person name="Patil P.B."/>
        </authorList>
    </citation>
    <scope>NUCLEOTIDE SEQUENCE [LARGE SCALE GENOMIC DNA]</scope>
    <source>
        <strain evidence="2 3">DSM 21508</strain>
    </source>
</reference>
<organism evidence="2 3">
    <name type="scientific">Stenotrophomonas chelatiphaga</name>
    <dbReference type="NCBI Taxonomy" id="517011"/>
    <lineage>
        <taxon>Bacteria</taxon>
        <taxon>Pseudomonadati</taxon>
        <taxon>Pseudomonadota</taxon>
        <taxon>Gammaproteobacteria</taxon>
        <taxon>Lysobacterales</taxon>
        <taxon>Lysobacteraceae</taxon>
        <taxon>Stenotrophomonas</taxon>
    </lineage>
</organism>
<name>A0A0R0CZY6_9GAMM</name>
<protein>
    <recommendedName>
        <fullName evidence="1">Transposase IS200-like domain-containing protein</fullName>
    </recommendedName>
</protein>
<dbReference type="GO" id="GO:0043565">
    <property type="term" value="F:sequence-specific DNA binding"/>
    <property type="evidence" value="ECO:0007669"/>
    <property type="project" value="TreeGrafter"/>
</dbReference>
<dbReference type="SUPFAM" id="SSF143422">
    <property type="entry name" value="Transposase IS200-like"/>
    <property type="match status" value="1"/>
</dbReference>
<dbReference type="NCBIfam" id="NF047646">
    <property type="entry name" value="REP_Tyr_transpos"/>
    <property type="match status" value="1"/>
</dbReference>
<evidence type="ECO:0000313" key="3">
    <source>
        <dbReference type="Proteomes" id="UP000051386"/>
    </source>
</evidence>
<dbReference type="Pfam" id="PF01797">
    <property type="entry name" value="Y1_Tnp"/>
    <property type="match status" value="1"/>
</dbReference>
<evidence type="ECO:0000259" key="1">
    <source>
        <dbReference type="SMART" id="SM01321"/>
    </source>
</evidence>
<dbReference type="EMBL" id="LDJK01000022">
    <property type="protein sequence ID" value="KRG74624.1"/>
    <property type="molecule type" value="Genomic_DNA"/>
</dbReference>
<dbReference type="AlphaFoldDB" id="A0A0R0CZY6"/>
<dbReference type="InterPro" id="IPR052715">
    <property type="entry name" value="RAYT_transposase"/>
</dbReference>
<evidence type="ECO:0000313" key="2">
    <source>
        <dbReference type="EMBL" id="KRG74624.1"/>
    </source>
</evidence>
<sequence length="151" mass="17248">MSSRHLQRGRFSRPGGIYVLTTVTRGRLPVFETADSARIVIDCLRDIERARISHSFAWVVMPDHVHWLLQLRQGTLGACMQRFKSRSSRLIGQAAGSALRLWQPSYFEHALRSDESLLRQARYIAANPVRAGLVDQLGVYPFAWCRWPSDP</sequence>
<dbReference type="PANTHER" id="PTHR36966:SF1">
    <property type="entry name" value="REP-ASSOCIATED TYROSINE TRANSPOSASE"/>
    <property type="match status" value="1"/>
</dbReference>
<dbReference type="InterPro" id="IPR002686">
    <property type="entry name" value="Transposase_17"/>
</dbReference>
<proteinExistence type="predicted"/>
<dbReference type="Proteomes" id="UP000051386">
    <property type="component" value="Unassembled WGS sequence"/>
</dbReference>
<feature type="domain" description="Transposase IS200-like" evidence="1">
    <location>
        <begin position="13"/>
        <end position="127"/>
    </location>
</feature>
<dbReference type="GO" id="GO:0006313">
    <property type="term" value="P:DNA transposition"/>
    <property type="evidence" value="ECO:0007669"/>
    <property type="project" value="InterPro"/>
</dbReference>
<dbReference type="PATRIC" id="fig|517011.3.peg.1016"/>
<dbReference type="SMART" id="SM01321">
    <property type="entry name" value="Y1_Tnp"/>
    <property type="match status" value="1"/>
</dbReference>
<gene>
    <name evidence="2" type="ORF">ABB28_06965</name>
</gene>
<dbReference type="GO" id="GO:0004803">
    <property type="term" value="F:transposase activity"/>
    <property type="evidence" value="ECO:0007669"/>
    <property type="project" value="InterPro"/>
</dbReference>
<dbReference type="Gene3D" id="3.30.70.1290">
    <property type="entry name" value="Transposase IS200-like"/>
    <property type="match status" value="1"/>
</dbReference>
<keyword evidence="3" id="KW-1185">Reference proteome</keyword>